<dbReference type="CDD" id="cd07040">
    <property type="entry name" value="HP"/>
    <property type="match status" value="1"/>
</dbReference>
<dbReference type="InterPro" id="IPR029033">
    <property type="entry name" value="His_PPase_superfam"/>
</dbReference>
<accession>A0AB34IQI2</accession>
<evidence type="ECO:0000313" key="2">
    <source>
        <dbReference type="EMBL" id="KAL1503717.1"/>
    </source>
</evidence>
<feature type="compositionally biased region" description="Acidic residues" evidence="1">
    <location>
        <begin position="456"/>
        <end position="466"/>
    </location>
</feature>
<dbReference type="InterPro" id="IPR013078">
    <property type="entry name" value="His_Pase_superF_clade-1"/>
</dbReference>
<protein>
    <submittedName>
        <fullName evidence="2">Uncharacterized protein</fullName>
    </submittedName>
</protein>
<dbReference type="EMBL" id="JBGBPQ010000021">
    <property type="protein sequence ID" value="KAL1503717.1"/>
    <property type="molecule type" value="Genomic_DNA"/>
</dbReference>
<evidence type="ECO:0000256" key="1">
    <source>
        <dbReference type="SAM" id="MobiDB-lite"/>
    </source>
</evidence>
<dbReference type="AlphaFoldDB" id="A0AB34IQI2"/>
<dbReference type="Pfam" id="PF00300">
    <property type="entry name" value="His_Phos_1"/>
    <property type="match status" value="1"/>
</dbReference>
<gene>
    <name evidence="2" type="ORF">AB1Y20_012189</name>
</gene>
<dbReference type="Gene3D" id="3.40.50.1240">
    <property type="entry name" value="Phosphoglycerate mutase-like"/>
    <property type="match status" value="1"/>
</dbReference>
<dbReference type="SUPFAM" id="SSF53254">
    <property type="entry name" value="Phosphoglycerate mutase-like"/>
    <property type="match status" value="1"/>
</dbReference>
<evidence type="ECO:0000313" key="3">
    <source>
        <dbReference type="Proteomes" id="UP001515480"/>
    </source>
</evidence>
<name>A0AB34IQI2_PRYPA</name>
<feature type="compositionally biased region" description="Polar residues" evidence="1">
    <location>
        <begin position="110"/>
        <end position="126"/>
    </location>
</feature>
<dbReference type="Proteomes" id="UP001515480">
    <property type="component" value="Unassembled WGS sequence"/>
</dbReference>
<sequence>MPPRRRTSTRIEQDELTLMMLSSLGPSFHSQHRSSQARESVLTDFGEKLADELDDDPSTRPDRALTMDGNEWWWARDHLLEDENISLPSLDDEDQEVDEFFAPRPVMQRATSVASMSEASPYTPHSRSSRRVSNGKVGETAKLMMRPQLLCMITHGECEGELSGTMHGEYWLNSPLTPRGKHQAAEKRLVLDGIPFDLVLVAPRLQSVDTAVEIFGPLQNSAPHLLCEHLLKEETAEQASAITEAAKFLYTAPAELVSADAVGRAATGLATELTDVSGVLERAVDWTRTSAMKLQMRLSGSVKQNQDKVIVVRKKEKKKQPGAAPPTRSPANSAPPKLRNENELTRKLSIRYKSNSTQNQELLSMLQNEETTAASLSKVHVEESRMSRLALSEKPLPRKRLLVAQRGESIVDRADITVLRSDDMVKGIGSLQKMVGLLGPRFELITLQQMPVEKEDKEDDDEDEKPEDDRKKFNEQLESKPTIMRWLRRRPERRIALVGDGAFFSSIAPELFTSPWHPTAARPTYADETEELGAGIVWATLDMSGSLHPYALRHTPKTHAPSLGDRHVVAKSTQPLLKELYAALGPVRFDKKEGTGVPENVYDRFEYAGYPPLATPPGQPVARVD</sequence>
<feature type="region of interest" description="Disordered" evidence="1">
    <location>
        <begin position="313"/>
        <end position="342"/>
    </location>
</feature>
<proteinExistence type="predicted"/>
<keyword evidence="3" id="KW-1185">Reference proteome</keyword>
<reference evidence="2 3" key="1">
    <citation type="journal article" date="2024" name="Science">
        <title>Giant polyketide synthase enzymes in the biosynthesis of giant marine polyether toxins.</title>
        <authorList>
            <person name="Fallon T.R."/>
            <person name="Shende V.V."/>
            <person name="Wierzbicki I.H."/>
            <person name="Pendleton A.L."/>
            <person name="Watervoot N.F."/>
            <person name="Auber R.P."/>
            <person name="Gonzalez D.J."/>
            <person name="Wisecaver J.H."/>
            <person name="Moore B.S."/>
        </authorList>
    </citation>
    <scope>NUCLEOTIDE SEQUENCE [LARGE SCALE GENOMIC DNA]</scope>
    <source>
        <strain evidence="2 3">12B1</strain>
    </source>
</reference>
<feature type="region of interest" description="Disordered" evidence="1">
    <location>
        <begin position="110"/>
        <end position="137"/>
    </location>
</feature>
<feature type="region of interest" description="Disordered" evidence="1">
    <location>
        <begin position="449"/>
        <end position="475"/>
    </location>
</feature>
<comment type="caution">
    <text evidence="2">The sequence shown here is derived from an EMBL/GenBank/DDBJ whole genome shotgun (WGS) entry which is preliminary data.</text>
</comment>
<organism evidence="2 3">
    <name type="scientific">Prymnesium parvum</name>
    <name type="common">Toxic golden alga</name>
    <dbReference type="NCBI Taxonomy" id="97485"/>
    <lineage>
        <taxon>Eukaryota</taxon>
        <taxon>Haptista</taxon>
        <taxon>Haptophyta</taxon>
        <taxon>Prymnesiophyceae</taxon>
        <taxon>Prymnesiales</taxon>
        <taxon>Prymnesiaceae</taxon>
        <taxon>Prymnesium</taxon>
    </lineage>
</organism>